<dbReference type="GO" id="GO:0045893">
    <property type="term" value="P:positive regulation of DNA-templated transcription"/>
    <property type="evidence" value="ECO:0007669"/>
    <property type="project" value="InterPro"/>
</dbReference>
<evidence type="ECO:0000256" key="3">
    <source>
        <dbReference type="ARBA" id="ARBA00023015"/>
    </source>
</evidence>
<evidence type="ECO:0000256" key="8">
    <source>
        <dbReference type="ARBA" id="ARBA00025431"/>
    </source>
</evidence>
<dbReference type="OrthoDB" id="5298036at2"/>
<evidence type="ECO:0000256" key="1">
    <source>
        <dbReference type="ARBA" id="ARBA00022490"/>
    </source>
</evidence>
<dbReference type="GO" id="GO:0005737">
    <property type="term" value="C:cytoplasm"/>
    <property type="evidence" value="ECO:0007669"/>
    <property type="project" value="UniProtKB-SubCell"/>
</dbReference>
<comment type="subcellular location">
    <subcellularLocation>
        <location evidence="9">Cytoplasm</location>
    </subcellularLocation>
</comment>
<keyword evidence="6 9" id="KW-0010">Activator</keyword>
<keyword evidence="10" id="KW-0282">Flagellum</keyword>
<keyword evidence="10" id="KW-0969">Cilium</keyword>
<dbReference type="InterPro" id="IPR023559">
    <property type="entry name" value="Flagellar_FlhD"/>
</dbReference>
<dbReference type="Gene3D" id="1.10.4000.10">
    <property type="entry name" value="Flagellar transcriptional activator FlhD"/>
    <property type="match status" value="1"/>
</dbReference>
<reference evidence="10 11" key="1">
    <citation type="submission" date="2016-10" db="EMBL/GenBank/DDBJ databases">
        <authorList>
            <person name="de Groot N.N."/>
        </authorList>
    </citation>
    <scope>NUCLEOTIDE SEQUENCE [LARGE SCALE GENOMIC DNA]</scope>
    <source>
        <strain evidence="10 11">LMG 2247</strain>
    </source>
</reference>
<dbReference type="RefSeq" id="WP_090689389.1">
    <property type="nucleotide sequence ID" value="NZ_CADERL010000024.1"/>
</dbReference>
<dbReference type="AlphaFoldDB" id="A0A1G8GT82"/>
<keyword evidence="5 9" id="KW-1015">Disulfide bond</keyword>
<comment type="domain">
    <text evidence="9">The C-terminal region contains a putative helix-turn-helix (HTH) motif, suggesting that this region may bind DNA.</text>
</comment>
<keyword evidence="4 9" id="KW-0238">DNA-binding</keyword>
<accession>A0A1G8GT82</accession>
<dbReference type="HAMAP" id="MF_00725">
    <property type="entry name" value="FlhD"/>
    <property type="match status" value="1"/>
</dbReference>
<dbReference type="SUPFAM" id="SSF63592">
    <property type="entry name" value="Flagellar transcriptional activator FlhD"/>
    <property type="match status" value="1"/>
</dbReference>
<keyword evidence="1 9" id="KW-0963">Cytoplasm</keyword>
<keyword evidence="7 9" id="KW-0804">Transcription</keyword>
<proteinExistence type="inferred from homology"/>
<evidence type="ECO:0000256" key="9">
    <source>
        <dbReference type="HAMAP-Rule" id="MF_00725"/>
    </source>
</evidence>
<evidence type="ECO:0000313" key="10">
    <source>
        <dbReference type="EMBL" id="SDH97606.1"/>
    </source>
</evidence>
<evidence type="ECO:0000256" key="4">
    <source>
        <dbReference type="ARBA" id="ARBA00023125"/>
    </source>
</evidence>
<dbReference type="GO" id="GO:0044780">
    <property type="term" value="P:bacterial-type flagellum assembly"/>
    <property type="evidence" value="ECO:0007669"/>
    <property type="project" value="InterPro"/>
</dbReference>
<comment type="subunit">
    <text evidence="9">Homodimer; disulfide-linked. Forms a heterohexamer composed of two FlhC and four FlhD subunits. Each FlhC binds a FlhD dimer, forming a heterotrimer, and a hexamer assembles by dimerization of two heterotrimers.</text>
</comment>
<organism evidence="10 11">
    <name type="scientific">Paraburkholderia phenazinium</name>
    <dbReference type="NCBI Taxonomy" id="60549"/>
    <lineage>
        <taxon>Bacteria</taxon>
        <taxon>Pseudomonadati</taxon>
        <taxon>Pseudomonadota</taxon>
        <taxon>Betaproteobacteria</taxon>
        <taxon>Burkholderiales</taxon>
        <taxon>Burkholderiaceae</taxon>
        <taxon>Paraburkholderia</taxon>
    </lineage>
</organism>
<protein>
    <recommendedName>
        <fullName evidence="9">Flagellar transcriptional regulator FlhD</fullName>
    </recommendedName>
</protein>
<sequence>MDRSKETLDSIREINLSYLMLAQQMLREDKAVGMCRLGLSAELADQIAGLSLAQILKLASADQLLCWFRFNDHAMLSALTQATKGMEVSRTHAAAAQREVPTATDAA</sequence>
<dbReference type="InterPro" id="IPR036194">
    <property type="entry name" value="FlhD_sf"/>
</dbReference>
<dbReference type="Proteomes" id="UP000199706">
    <property type="component" value="Unassembled WGS sequence"/>
</dbReference>
<keyword evidence="3 9" id="KW-0805">Transcription regulation</keyword>
<dbReference type="EMBL" id="FNCJ01000015">
    <property type="protein sequence ID" value="SDH97606.1"/>
    <property type="molecule type" value="Genomic_DNA"/>
</dbReference>
<comment type="function">
    <text evidence="8 9">Functions in complex with FlhC as a master transcriptional regulator that regulates transcription of several flagellar and non-flagellar operons by binding to their promoter region. Activates expression of class 2 flagellar genes, including fliA, which is a flagellum-specific sigma factor that turns on the class 3 genes. Also regulates genes whose products function in a variety of physiological pathways.</text>
</comment>
<evidence type="ECO:0000313" key="11">
    <source>
        <dbReference type="Proteomes" id="UP000199706"/>
    </source>
</evidence>
<keyword evidence="2 9" id="KW-1005">Bacterial flagellum biogenesis</keyword>
<dbReference type="GO" id="GO:1902208">
    <property type="term" value="P:regulation of bacterial-type flagellum assembly"/>
    <property type="evidence" value="ECO:0007669"/>
    <property type="project" value="UniProtKB-UniRule"/>
</dbReference>
<evidence type="ECO:0000256" key="2">
    <source>
        <dbReference type="ARBA" id="ARBA00022795"/>
    </source>
</evidence>
<evidence type="ECO:0000256" key="6">
    <source>
        <dbReference type="ARBA" id="ARBA00023159"/>
    </source>
</evidence>
<gene>
    <name evidence="9" type="primary">flhD</name>
    <name evidence="10" type="ORF">SAMN05216466_115138</name>
</gene>
<evidence type="ECO:0000256" key="5">
    <source>
        <dbReference type="ARBA" id="ARBA00023157"/>
    </source>
</evidence>
<dbReference type="Pfam" id="PF05247">
    <property type="entry name" value="FlhD"/>
    <property type="match status" value="1"/>
</dbReference>
<dbReference type="NCBIfam" id="NF002783">
    <property type="entry name" value="PRK02909.1-1"/>
    <property type="match status" value="1"/>
</dbReference>
<comment type="similarity">
    <text evidence="9">Belongs to the FlhD family.</text>
</comment>
<feature type="disulfide bond" description="Interchain" evidence="9">
    <location>
        <position position="66"/>
    </location>
</feature>
<dbReference type="GO" id="GO:0003677">
    <property type="term" value="F:DNA binding"/>
    <property type="evidence" value="ECO:0007669"/>
    <property type="project" value="UniProtKB-UniRule"/>
</dbReference>
<name>A0A1G8GT82_9BURK</name>
<evidence type="ECO:0000256" key="7">
    <source>
        <dbReference type="ARBA" id="ARBA00023163"/>
    </source>
</evidence>
<keyword evidence="10" id="KW-0966">Cell projection</keyword>